<dbReference type="KEGG" id="ddz:DSYM_24640"/>
<accession>A0A809RBP1</accession>
<dbReference type="AlphaFoldDB" id="A0A809RBP1"/>
<evidence type="ECO:0000313" key="1">
    <source>
        <dbReference type="EMBL" id="BBO21765.1"/>
    </source>
</evidence>
<dbReference type="Proteomes" id="UP000662914">
    <property type="component" value="Chromosome"/>
</dbReference>
<evidence type="ECO:0000313" key="2">
    <source>
        <dbReference type="Proteomes" id="UP000662914"/>
    </source>
</evidence>
<protein>
    <submittedName>
        <fullName evidence="1">Uncharacterized protein</fullName>
    </submittedName>
</protein>
<gene>
    <name evidence="1" type="ORF">DSYM_24640</name>
</gene>
<organism evidence="1 2">
    <name type="scientific">Candidatus Desulfobacillus denitrificans</name>
    <dbReference type="NCBI Taxonomy" id="2608985"/>
    <lineage>
        <taxon>Bacteria</taxon>
        <taxon>Pseudomonadati</taxon>
        <taxon>Pseudomonadota</taxon>
        <taxon>Betaproteobacteria</taxon>
        <taxon>Candidatus Desulfobacillus</taxon>
    </lineage>
</organism>
<proteinExistence type="predicted"/>
<sequence length="140" mass="15511">MPDAPEKPARGDPAWVAPALTREEKTRHVGKTPVFFGPPLAILTDGQKNTMEISGKLNRTAERYLEIQKHHGLELSEPERRCIVHLCNIGFMSPLEIRELPFEVRMTAFECEGLDKAALAAKLEAASFADLVVVVESLGF</sequence>
<dbReference type="EMBL" id="AP021857">
    <property type="protein sequence ID" value="BBO21765.1"/>
    <property type="molecule type" value="Genomic_DNA"/>
</dbReference>
<name>A0A809RBP1_9PROT</name>
<reference evidence="1" key="1">
    <citation type="journal article" name="DNA Res.">
        <title>The physiological potential of anammox bacteria as revealed by their core genome structure.</title>
        <authorList>
            <person name="Okubo T."/>
            <person name="Toyoda A."/>
            <person name="Fukuhara K."/>
            <person name="Uchiyama I."/>
            <person name="Harigaya Y."/>
            <person name="Kuroiwa M."/>
            <person name="Suzuki T."/>
            <person name="Murakami Y."/>
            <person name="Suwa Y."/>
            <person name="Takami H."/>
        </authorList>
    </citation>
    <scope>NUCLEOTIDE SEQUENCE</scope>
    <source>
        <strain evidence="1">317325-3</strain>
    </source>
</reference>